<evidence type="ECO:0000256" key="2">
    <source>
        <dbReference type="ARBA" id="ARBA00022576"/>
    </source>
</evidence>
<dbReference type="InterPro" id="IPR015422">
    <property type="entry name" value="PyrdxlP-dep_Trfase_small"/>
</dbReference>
<dbReference type="Gene3D" id="3.40.640.10">
    <property type="entry name" value="Type I PLP-dependent aspartate aminotransferase-like (Major domain)"/>
    <property type="match status" value="1"/>
</dbReference>
<name>A0ABS4SB49_9BACI</name>
<sequence length="390" mass="43033">MDIIADRVKQIPPYVFADFQRKKQEMVAKGADVIDLGIGAPDLPAPSSMIEKLSKEAKKTANHRYSSFQGCKEFREAVAAFYKKQYDAEIDPETEVLTLIGSKEGLVQLMQTVINPGEGVLVPNPGYPAYRTAVRLVNGVVYDLPLDASCNYRPKLDELSEQAKQAKLLLLNYPSNPTAATVSVDVFEAAIAFGRKNNTFIAHDSAYNLIQFGNYKAPSILQVDGAKELAVEFGTLSKNFNMAGWRIGYVVGNKKVIQALAALKSNMDTSQFLPIQKAAAKALNSDLSNPRENSRIYEERMHVLYDALHRLGLEAEKPRGTIFLWVKVPGHYTSSAFADLLLEQAHIIVTPGHFFGSAGEGFIRIALTVPLDRIQTVIARLENVKGMENV</sequence>
<dbReference type="InterPro" id="IPR015424">
    <property type="entry name" value="PyrdxlP-dep_Trfase"/>
</dbReference>
<evidence type="ECO:0000256" key="1">
    <source>
        <dbReference type="ARBA" id="ARBA00001933"/>
    </source>
</evidence>
<evidence type="ECO:0000259" key="4">
    <source>
        <dbReference type="Pfam" id="PF00155"/>
    </source>
</evidence>
<dbReference type="Gene3D" id="3.90.1150.10">
    <property type="entry name" value="Aspartate Aminotransferase, domain 1"/>
    <property type="match status" value="1"/>
</dbReference>
<dbReference type="SUPFAM" id="SSF53383">
    <property type="entry name" value="PLP-dependent transferases"/>
    <property type="match status" value="1"/>
</dbReference>
<accession>A0ABS4SB49</accession>
<evidence type="ECO:0000313" key="6">
    <source>
        <dbReference type="Proteomes" id="UP001519294"/>
    </source>
</evidence>
<keyword evidence="2 5" id="KW-0032">Aminotransferase</keyword>
<gene>
    <name evidence="5" type="ORF">J2Z81_001556</name>
</gene>
<comment type="caution">
    <text evidence="5">The sequence shown here is derived from an EMBL/GenBank/DDBJ whole genome shotgun (WGS) entry which is preliminary data.</text>
</comment>
<evidence type="ECO:0000256" key="3">
    <source>
        <dbReference type="ARBA" id="ARBA00022679"/>
    </source>
</evidence>
<dbReference type="InterPro" id="IPR015421">
    <property type="entry name" value="PyrdxlP-dep_Trfase_major"/>
</dbReference>
<comment type="cofactor">
    <cofactor evidence="1">
        <name>pyridoxal 5'-phosphate</name>
        <dbReference type="ChEBI" id="CHEBI:597326"/>
    </cofactor>
</comment>
<dbReference type="PANTHER" id="PTHR42832">
    <property type="entry name" value="AMINO ACID AMINOTRANSFERASE"/>
    <property type="match status" value="1"/>
</dbReference>
<dbReference type="RefSeq" id="WP_226371061.1">
    <property type="nucleotide sequence ID" value="NZ_JAGIKX010000011.1"/>
</dbReference>
<keyword evidence="3 5" id="KW-0808">Transferase</keyword>
<dbReference type="Proteomes" id="UP001519294">
    <property type="component" value="Unassembled WGS sequence"/>
</dbReference>
<evidence type="ECO:0000313" key="5">
    <source>
        <dbReference type="EMBL" id="MBP2257602.1"/>
    </source>
</evidence>
<dbReference type="EC" id="2.6.1.83" evidence="5"/>
<proteinExistence type="predicted"/>
<keyword evidence="6" id="KW-1185">Reference proteome</keyword>
<organism evidence="5 6">
    <name type="scientific">Virgibacillus alimentarius</name>
    <dbReference type="NCBI Taxonomy" id="698769"/>
    <lineage>
        <taxon>Bacteria</taxon>
        <taxon>Bacillati</taxon>
        <taxon>Bacillota</taxon>
        <taxon>Bacilli</taxon>
        <taxon>Bacillales</taxon>
        <taxon>Bacillaceae</taxon>
        <taxon>Virgibacillus</taxon>
    </lineage>
</organism>
<reference evidence="5 6" key="1">
    <citation type="submission" date="2021-03" db="EMBL/GenBank/DDBJ databases">
        <title>Genomic Encyclopedia of Type Strains, Phase IV (KMG-IV): sequencing the most valuable type-strain genomes for metagenomic binning, comparative biology and taxonomic classification.</title>
        <authorList>
            <person name="Goeker M."/>
        </authorList>
    </citation>
    <scope>NUCLEOTIDE SEQUENCE [LARGE SCALE GENOMIC DNA]</scope>
    <source>
        <strain evidence="5 6">DSM 25790</strain>
    </source>
</reference>
<dbReference type="EMBL" id="JAGIKX010000011">
    <property type="protein sequence ID" value="MBP2257602.1"/>
    <property type="molecule type" value="Genomic_DNA"/>
</dbReference>
<feature type="domain" description="Aminotransferase class I/classII large" evidence="4">
    <location>
        <begin position="32"/>
        <end position="381"/>
    </location>
</feature>
<dbReference type="PANTHER" id="PTHR42832:SF3">
    <property type="entry name" value="L-GLUTAMINE--4-(METHYLSULFANYL)-2-OXOBUTANOATE AMINOTRANSFERASE"/>
    <property type="match status" value="1"/>
</dbReference>
<dbReference type="InterPro" id="IPR050881">
    <property type="entry name" value="LL-DAP_aminotransferase"/>
</dbReference>
<protein>
    <submittedName>
        <fullName evidence="5">LL-diaminopimelate aminotransferase</fullName>
        <ecNumber evidence="5">2.6.1.83</ecNumber>
    </submittedName>
</protein>
<dbReference type="InterPro" id="IPR004839">
    <property type="entry name" value="Aminotransferase_I/II_large"/>
</dbReference>
<dbReference type="Pfam" id="PF00155">
    <property type="entry name" value="Aminotran_1_2"/>
    <property type="match status" value="1"/>
</dbReference>
<dbReference type="CDD" id="cd00609">
    <property type="entry name" value="AAT_like"/>
    <property type="match status" value="1"/>
</dbReference>
<dbReference type="GO" id="GO:0010285">
    <property type="term" value="F:L,L-diaminopimelate aminotransferase activity"/>
    <property type="evidence" value="ECO:0007669"/>
    <property type="project" value="UniProtKB-EC"/>
</dbReference>